<dbReference type="InterPro" id="IPR015943">
    <property type="entry name" value="WD40/YVTN_repeat-like_dom_sf"/>
</dbReference>
<dbReference type="AlphaFoldDB" id="A0A1V6PB48"/>
<dbReference type="Pfam" id="PF10313">
    <property type="entry name" value="DUF2415"/>
    <property type="match status" value="1"/>
</dbReference>
<dbReference type="SMART" id="SM00320">
    <property type="entry name" value="WD40"/>
    <property type="match status" value="3"/>
</dbReference>
<dbReference type="PANTHER" id="PTHR43991">
    <property type="entry name" value="WD REPEAT PROTEIN (AFU_ORTHOLOGUE AFUA_8G05640)-RELATED"/>
    <property type="match status" value="1"/>
</dbReference>
<feature type="region of interest" description="Disordered" evidence="1">
    <location>
        <begin position="107"/>
        <end position="154"/>
    </location>
</feature>
<feature type="compositionally biased region" description="Basic and acidic residues" evidence="1">
    <location>
        <begin position="578"/>
        <end position="592"/>
    </location>
</feature>
<evidence type="ECO:0000256" key="1">
    <source>
        <dbReference type="SAM" id="MobiDB-lite"/>
    </source>
</evidence>
<reference evidence="4" key="1">
    <citation type="journal article" date="2017" name="Nat. Microbiol.">
        <title>Global analysis of biosynthetic gene clusters reveals vast potential of secondary metabolite production in Penicillium species.</title>
        <authorList>
            <person name="Nielsen J.C."/>
            <person name="Grijseels S."/>
            <person name="Prigent S."/>
            <person name="Ji B."/>
            <person name="Dainat J."/>
            <person name="Nielsen K.F."/>
            <person name="Frisvad J.C."/>
            <person name="Workman M."/>
            <person name="Nielsen J."/>
        </authorList>
    </citation>
    <scope>NUCLEOTIDE SEQUENCE [LARGE SCALE GENOMIC DNA]</scope>
    <source>
        <strain evidence="4">IBT 11843</strain>
    </source>
</reference>
<feature type="domain" description="DUF2415" evidence="2">
    <location>
        <begin position="339"/>
        <end position="379"/>
    </location>
</feature>
<feature type="compositionally biased region" description="Low complexity" evidence="1">
    <location>
        <begin position="554"/>
        <end position="564"/>
    </location>
</feature>
<dbReference type="InterPro" id="IPR036322">
    <property type="entry name" value="WD40_repeat_dom_sf"/>
</dbReference>
<protein>
    <recommendedName>
        <fullName evidence="2">DUF2415 domain-containing protein</fullName>
    </recommendedName>
</protein>
<feature type="compositionally biased region" description="Polar residues" evidence="1">
    <location>
        <begin position="565"/>
        <end position="577"/>
    </location>
</feature>
<dbReference type="Gene3D" id="2.130.10.10">
    <property type="entry name" value="YVTN repeat-like/Quinoprotein amine dehydrogenase"/>
    <property type="match status" value="1"/>
</dbReference>
<dbReference type="PANTHER" id="PTHR43991:SF9">
    <property type="entry name" value="DUF2415 DOMAIN-CONTAINING PROTEIN"/>
    <property type="match status" value="1"/>
</dbReference>
<organism evidence="3 4">
    <name type="scientific">Penicillium decumbens</name>
    <dbReference type="NCBI Taxonomy" id="69771"/>
    <lineage>
        <taxon>Eukaryota</taxon>
        <taxon>Fungi</taxon>
        <taxon>Dikarya</taxon>
        <taxon>Ascomycota</taxon>
        <taxon>Pezizomycotina</taxon>
        <taxon>Eurotiomycetes</taxon>
        <taxon>Eurotiomycetidae</taxon>
        <taxon>Eurotiales</taxon>
        <taxon>Aspergillaceae</taxon>
        <taxon>Penicillium</taxon>
    </lineage>
</organism>
<feature type="compositionally biased region" description="Basic and acidic residues" evidence="1">
    <location>
        <begin position="462"/>
        <end position="474"/>
    </location>
</feature>
<keyword evidence="4" id="KW-1185">Reference proteome</keyword>
<dbReference type="Proteomes" id="UP000191522">
    <property type="component" value="Unassembled WGS sequence"/>
</dbReference>
<proteinExistence type="predicted"/>
<sequence length="756" mass="84355">MTSDSSLYRPTESLILPNKRRFIPFKIPNFHTQLRHYISTADPDRIYVVVERIVWAIHISTQCSENLAVIPFEPRCLAAGFGWIAVGGPENGECAFIRIGESGLQVHGEATSHQPTDVDSALPLDLEPPPRPMSPGTSNGDSAPARRRSTRRRLPEFELHKFGGSIVNSVTIHRFPGNGQGISDEDVVVFSNNDRTVTVYSLTRSKVLKVLHHPTCMNHAAISPDHRLLATVGDENRAYFYEITHDYEALTTTDSGEKLAGWEWELAQCVEMDIGVRADDACCFTIAFSPSSHLCAIGSQSGIVTVLDVEMIHNTADDEATDMPVICQFPASRSCPEGGAVRCMTFSPEPWDLLVWLEGYGRAGIADVRQAFLRRQILHLDAEDPQLQKVRLGPKTDGYDSPHIEDDDLEVTPRVGLDVDDSPDDGGGPERSSLRDSLISDLTERERLIMEFLNTARWSSRHDDGLAERPERPHRATLHPLPAARPRHHDSTDGDGATRPSRPTSPPYLHEPSDLYRSSRLGRTYYPRRQSSVVLSQGSRSSETENTSQDRHPSLTLSYTTSPSELRSTASDGSSRLTEPDPAIHETGRLSEMRAPPSPPAPALDLGLSPEALRILARSRSTPRRTEPSQPGAERRYDTSRLSNYEIRANVAAERLRRQRQIANEVHNRSFEREQRHRQQLLGFEQTHSPRWIRNIINDLPGRSLIHGPGAEEPDATAGVGFGADGRTLYIATLEGIFEFQLNIHDRKTFPVFSYR</sequence>
<gene>
    <name evidence="3" type="ORF">PENDEC_c012G07133</name>
</gene>
<dbReference type="EMBL" id="MDYL01000012">
    <property type="protein sequence ID" value="OQD74205.1"/>
    <property type="molecule type" value="Genomic_DNA"/>
</dbReference>
<dbReference type="SUPFAM" id="SSF50978">
    <property type="entry name" value="WD40 repeat-like"/>
    <property type="match status" value="1"/>
</dbReference>
<dbReference type="STRING" id="69771.A0A1V6PB48"/>
<dbReference type="OMA" id="CCFTVAF"/>
<dbReference type="OrthoDB" id="418169at2759"/>
<dbReference type="InterPro" id="IPR001680">
    <property type="entry name" value="WD40_rpt"/>
</dbReference>
<evidence type="ECO:0000313" key="4">
    <source>
        <dbReference type="Proteomes" id="UP000191522"/>
    </source>
</evidence>
<feature type="region of interest" description="Disordered" evidence="1">
    <location>
        <begin position="462"/>
        <end position="606"/>
    </location>
</feature>
<feature type="region of interest" description="Disordered" evidence="1">
    <location>
        <begin position="389"/>
        <end position="438"/>
    </location>
</feature>
<comment type="caution">
    <text evidence="3">The sequence shown here is derived from an EMBL/GenBank/DDBJ whole genome shotgun (WGS) entry which is preliminary data.</text>
</comment>
<dbReference type="InterPro" id="IPR019417">
    <property type="entry name" value="DUF2415"/>
</dbReference>
<feature type="compositionally biased region" description="Low complexity" evidence="1">
    <location>
        <begin position="528"/>
        <end position="541"/>
    </location>
</feature>
<name>A0A1V6PB48_PENDC</name>
<accession>A0A1V6PB48</accession>
<evidence type="ECO:0000259" key="2">
    <source>
        <dbReference type="Pfam" id="PF10313"/>
    </source>
</evidence>
<feature type="region of interest" description="Disordered" evidence="1">
    <location>
        <begin position="618"/>
        <end position="639"/>
    </location>
</feature>
<evidence type="ECO:0000313" key="3">
    <source>
        <dbReference type="EMBL" id="OQD74205.1"/>
    </source>
</evidence>